<proteinExistence type="predicted"/>
<dbReference type="Proteomes" id="UP000608522">
    <property type="component" value="Unassembled WGS sequence"/>
</dbReference>
<accession>A0ABQ3TFH1</accession>
<dbReference type="Pfam" id="PF19871">
    <property type="entry name" value="DUF6344"/>
    <property type="match status" value="1"/>
</dbReference>
<gene>
    <name evidence="1" type="ORF">Sspor_47240</name>
</gene>
<keyword evidence="2" id="KW-1185">Reference proteome</keyword>
<name>A0ABQ3TFH1_9ACTN</name>
<evidence type="ECO:0000313" key="2">
    <source>
        <dbReference type="Proteomes" id="UP000608522"/>
    </source>
</evidence>
<dbReference type="InterPro" id="IPR045925">
    <property type="entry name" value="DUF6344"/>
</dbReference>
<evidence type="ECO:0000313" key="1">
    <source>
        <dbReference type="EMBL" id="GHI79163.1"/>
    </source>
</evidence>
<organism evidence="1 2">
    <name type="scientific">Streptomyces spororaveus</name>
    <dbReference type="NCBI Taxonomy" id="284039"/>
    <lineage>
        <taxon>Bacteria</taxon>
        <taxon>Bacillati</taxon>
        <taxon>Actinomycetota</taxon>
        <taxon>Actinomycetes</taxon>
        <taxon>Kitasatosporales</taxon>
        <taxon>Streptomycetaceae</taxon>
        <taxon>Streptomyces</taxon>
    </lineage>
</organism>
<dbReference type="RefSeq" id="WP_202200804.1">
    <property type="nucleotide sequence ID" value="NZ_BAAATO010000002.1"/>
</dbReference>
<reference evidence="2" key="1">
    <citation type="submission" date="2023-07" db="EMBL/GenBank/DDBJ databases">
        <title>Whole genome shotgun sequence of Streptomyces spororaveus NBRC 15456.</title>
        <authorList>
            <person name="Komaki H."/>
            <person name="Tamura T."/>
        </authorList>
    </citation>
    <scope>NUCLEOTIDE SEQUENCE [LARGE SCALE GENOMIC DNA]</scope>
    <source>
        <strain evidence="2">NBRC 15456</strain>
    </source>
</reference>
<comment type="caution">
    <text evidence="1">The sequence shown here is derived from an EMBL/GenBank/DDBJ whole genome shotgun (WGS) entry which is preliminary data.</text>
</comment>
<protein>
    <submittedName>
        <fullName evidence="1">Uncharacterized protein</fullName>
    </submittedName>
</protein>
<sequence length="152" mass="14681">MAHRSILTSIWTSVLAALVALLSGFGLAGKSASAQAVASTPAAAGTAATAVRRPAFAARRTWRAMMRGGSLPPTIKQRIRAEAHGKTPSVRRSTTAAAMGAGTATASRTLTPVAAPAAAIAAPATKTAAAAAAAAKATVGAGGARGALALAA</sequence>
<dbReference type="EMBL" id="BNED01000005">
    <property type="protein sequence ID" value="GHI79163.1"/>
    <property type="molecule type" value="Genomic_DNA"/>
</dbReference>